<proteinExistence type="predicted"/>
<sequence length="115" mass="11959">MPNPCLTTAPTLDDPLIIKAKPGQIKFQVTGTVFFDPAQTDVVTSTGKKVPFTCTAQTLSFTAAAGTSYFLEILHGGTLDNSTGELQEDCDAGVTLATLSAANTYALQGCRLKGG</sequence>
<comment type="caution">
    <text evidence="1">The sequence shown here is derived from an EMBL/GenBank/DDBJ whole genome shotgun (WGS) entry which is preliminary data.</text>
</comment>
<reference evidence="1" key="1">
    <citation type="submission" date="2020-08" db="EMBL/GenBank/DDBJ databases">
        <title>Genomic Encyclopedia of Type Strains, Phase IV (KMG-V): Genome sequencing to study the core and pangenomes of soil and plant-associated prokaryotes.</title>
        <authorList>
            <person name="Whitman W."/>
        </authorList>
    </citation>
    <scope>NUCLEOTIDE SEQUENCE</scope>
    <source>
        <strain evidence="1">M8UP15</strain>
    </source>
</reference>
<keyword evidence="2" id="KW-1185">Reference proteome</keyword>
<name>A0ACC5P3P8_9BACT</name>
<organism evidence="1 2">
    <name type="scientific">Tunturiibacter gelidiferens</name>
    <dbReference type="NCBI Taxonomy" id="3069689"/>
    <lineage>
        <taxon>Bacteria</taxon>
        <taxon>Pseudomonadati</taxon>
        <taxon>Acidobacteriota</taxon>
        <taxon>Terriglobia</taxon>
        <taxon>Terriglobales</taxon>
        <taxon>Acidobacteriaceae</taxon>
        <taxon>Tunturiibacter</taxon>
    </lineage>
</organism>
<evidence type="ECO:0000313" key="1">
    <source>
        <dbReference type="EMBL" id="MBB5341462.1"/>
    </source>
</evidence>
<protein>
    <submittedName>
        <fullName evidence="1">Uncharacterized protein</fullName>
    </submittedName>
</protein>
<gene>
    <name evidence="1" type="ORF">HDF13_003795</name>
</gene>
<dbReference type="EMBL" id="JACHEA010000001">
    <property type="protein sequence ID" value="MBB5341462.1"/>
    <property type="molecule type" value="Genomic_DNA"/>
</dbReference>
<dbReference type="Proteomes" id="UP000569005">
    <property type="component" value="Unassembled WGS sequence"/>
</dbReference>
<evidence type="ECO:0000313" key="2">
    <source>
        <dbReference type="Proteomes" id="UP000569005"/>
    </source>
</evidence>
<accession>A0ACC5P3P8</accession>